<comment type="caution">
    <text evidence="7">The sequence shown here is derived from an EMBL/GenBank/DDBJ whole genome shotgun (WGS) entry which is preliminary data.</text>
</comment>
<sequence>MNSQILNNKTSSDITLWSNLKAGDEKSFSLLFNRYYKDLISYGNSLSPYEEKVQDCVQDVFANVWVYRNSLQEDVIVKAYLLSSVRKRIARLFERDHIFRKTTSTESIEFLFDFSIENELVQDEVTAEQVLHLNKLLNDLPGRQKEALYLRYHQGLTVEQIAELLDVNYQSANNLLYRGLLKLRKEWKGSLSYITLLFLGLSQFS</sequence>
<evidence type="ECO:0000313" key="8">
    <source>
        <dbReference type="Proteomes" id="UP001269081"/>
    </source>
</evidence>
<dbReference type="SUPFAM" id="SSF88659">
    <property type="entry name" value="Sigma3 and sigma4 domains of RNA polymerase sigma factors"/>
    <property type="match status" value="1"/>
</dbReference>
<dbReference type="Proteomes" id="UP001269081">
    <property type="component" value="Unassembled WGS sequence"/>
</dbReference>
<dbReference type="Pfam" id="PF04542">
    <property type="entry name" value="Sigma70_r2"/>
    <property type="match status" value="1"/>
</dbReference>
<keyword evidence="4" id="KW-0804">Transcription</keyword>
<dbReference type="InterPro" id="IPR013324">
    <property type="entry name" value="RNA_pol_sigma_r3/r4-like"/>
</dbReference>
<evidence type="ECO:0000256" key="3">
    <source>
        <dbReference type="ARBA" id="ARBA00023082"/>
    </source>
</evidence>
<evidence type="ECO:0000313" key="7">
    <source>
        <dbReference type="EMBL" id="MDR7210345.1"/>
    </source>
</evidence>
<dbReference type="Gene3D" id="1.10.1740.10">
    <property type="match status" value="1"/>
</dbReference>
<proteinExistence type="inferred from homology"/>
<accession>A0ABU1Y7Z1</accession>
<reference evidence="7 8" key="1">
    <citation type="submission" date="2023-07" db="EMBL/GenBank/DDBJ databases">
        <title>Sorghum-associated microbial communities from plants grown in Nebraska, USA.</title>
        <authorList>
            <person name="Schachtman D."/>
        </authorList>
    </citation>
    <scope>NUCLEOTIDE SEQUENCE [LARGE SCALE GENOMIC DNA]</scope>
    <source>
        <strain evidence="7 8">4129</strain>
    </source>
</reference>
<dbReference type="InterPro" id="IPR014284">
    <property type="entry name" value="RNA_pol_sigma-70_dom"/>
</dbReference>
<feature type="domain" description="RNA polymerase sigma-70 region 2" evidence="5">
    <location>
        <begin position="31"/>
        <end position="95"/>
    </location>
</feature>
<dbReference type="InterPro" id="IPR039425">
    <property type="entry name" value="RNA_pol_sigma-70-like"/>
</dbReference>
<dbReference type="PANTHER" id="PTHR43133:SF46">
    <property type="entry name" value="RNA POLYMERASE SIGMA-70 FACTOR ECF SUBFAMILY"/>
    <property type="match status" value="1"/>
</dbReference>
<dbReference type="RefSeq" id="WP_310281283.1">
    <property type="nucleotide sequence ID" value="NZ_JAVDWQ010000006.1"/>
</dbReference>
<feature type="domain" description="RNA polymerase sigma factor 70 region 4 type 2" evidence="6">
    <location>
        <begin position="135"/>
        <end position="183"/>
    </location>
</feature>
<organism evidence="7 8">
    <name type="scientific">Flavobacterium piscis</name>
    <dbReference type="NCBI Taxonomy" id="1114874"/>
    <lineage>
        <taxon>Bacteria</taxon>
        <taxon>Pseudomonadati</taxon>
        <taxon>Bacteroidota</taxon>
        <taxon>Flavobacteriia</taxon>
        <taxon>Flavobacteriales</taxon>
        <taxon>Flavobacteriaceae</taxon>
        <taxon>Flavobacterium</taxon>
    </lineage>
</organism>
<dbReference type="InterPro" id="IPR013249">
    <property type="entry name" value="RNA_pol_sigma70_r4_t2"/>
</dbReference>
<keyword evidence="2" id="KW-0805">Transcription regulation</keyword>
<dbReference type="Pfam" id="PF08281">
    <property type="entry name" value="Sigma70_r4_2"/>
    <property type="match status" value="1"/>
</dbReference>
<dbReference type="Gene3D" id="1.10.10.10">
    <property type="entry name" value="Winged helix-like DNA-binding domain superfamily/Winged helix DNA-binding domain"/>
    <property type="match status" value="1"/>
</dbReference>
<evidence type="ECO:0000259" key="5">
    <source>
        <dbReference type="Pfam" id="PF04542"/>
    </source>
</evidence>
<dbReference type="NCBIfam" id="TIGR02937">
    <property type="entry name" value="sigma70-ECF"/>
    <property type="match status" value="1"/>
</dbReference>
<dbReference type="CDD" id="cd06171">
    <property type="entry name" value="Sigma70_r4"/>
    <property type="match status" value="1"/>
</dbReference>
<protein>
    <submittedName>
        <fullName evidence="7">RNA polymerase sigma factor (Sigma-70 family)</fullName>
    </submittedName>
</protein>
<dbReference type="InterPro" id="IPR007627">
    <property type="entry name" value="RNA_pol_sigma70_r2"/>
</dbReference>
<name>A0ABU1Y7Z1_9FLAO</name>
<dbReference type="PANTHER" id="PTHR43133">
    <property type="entry name" value="RNA POLYMERASE ECF-TYPE SIGMA FACTO"/>
    <property type="match status" value="1"/>
</dbReference>
<evidence type="ECO:0000256" key="1">
    <source>
        <dbReference type="ARBA" id="ARBA00010641"/>
    </source>
</evidence>
<dbReference type="SUPFAM" id="SSF88946">
    <property type="entry name" value="Sigma2 domain of RNA polymerase sigma factors"/>
    <property type="match status" value="1"/>
</dbReference>
<comment type="similarity">
    <text evidence="1">Belongs to the sigma-70 factor family. ECF subfamily.</text>
</comment>
<dbReference type="InterPro" id="IPR036388">
    <property type="entry name" value="WH-like_DNA-bd_sf"/>
</dbReference>
<keyword evidence="3" id="KW-0731">Sigma factor</keyword>
<dbReference type="InterPro" id="IPR013325">
    <property type="entry name" value="RNA_pol_sigma_r2"/>
</dbReference>
<dbReference type="EMBL" id="JAVDWQ010000006">
    <property type="protein sequence ID" value="MDR7210345.1"/>
    <property type="molecule type" value="Genomic_DNA"/>
</dbReference>
<gene>
    <name evidence="7" type="ORF">J2W48_002285</name>
</gene>
<keyword evidence="8" id="KW-1185">Reference proteome</keyword>
<evidence type="ECO:0000256" key="2">
    <source>
        <dbReference type="ARBA" id="ARBA00023015"/>
    </source>
</evidence>
<evidence type="ECO:0000259" key="6">
    <source>
        <dbReference type="Pfam" id="PF08281"/>
    </source>
</evidence>
<evidence type="ECO:0000256" key="4">
    <source>
        <dbReference type="ARBA" id="ARBA00023163"/>
    </source>
</evidence>